<organism evidence="2 3">
    <name type="scientific">Cirrhinus molitorella</name>
    <name type="common">mud carp</name>
    <dbReference type="NCBI Taxonomy" id="172907"/>
    <lineage>
        <taxon>Eukaryota</taxon>
        <taxon>Metazoa</taxon>
        <taxon>Chordata</taxon>
        <taxon>Craniata</taxon>
        <taxon>Vertebrata</taxon>
        <taxon>Euteleostomi</taxon>
        <taxon>Actinopterygii</taxon>
        <taxon>Neopterygii</taxon>
        <taxon>Teleostei</taxon>
        <taxon>Ostariophysi</taxon>
        <taxon>Cypriniformes</taxon>
        <taxon>Cyprinidae</taxon>
        <taxon>Labeoninae</taxon>
        <taxon>Labeonini</taxon>
        <taxon>Cirrhinus</taxon>
    </lineage>
</organism>
<proteinExistence type="predicted"/>
<reference evidence="2 3" key="1">
    <citation type="submission" date="2023-09" db="EMBL/GenBank/DDBJ databases">
        <authorList>
            <person name="Wang M."/>
        </authorList>
    </citation>
    <scope>NUCLEOTIDE SEQUENCE [LARGE SCALE GENOMIC DNA]</scope>
    <source>
        <strain evidence="2">GT-2023</strain>
        <tissue evidence="2">Liver</tissue>
    </source>
</reference>
<evidence type="ECO:0000313" key="2">
    <source>
        <dbReference type="EMBL" id="KAL1252158.1"/>
    </source>
</evidence>
<keyword evidence="3" id="KW-1185">Reference proteome</keyword>
<name>A0ABR3LH49_9TELE</name>
<evidence type="ECO:0000313" key="3">
    <source>
        <dbReference type="Proteomes" id="UP001558613"/>
    </source>
</evidence>
<dbReference type="EMBL" id="JAYMGO010000022">
    <property type="protein sequence ID" value="KAL1252158.1"/>
    <property type="molecule type" value="Genomic_DNA"/>
</dbReference>
<gene>
    <name evidence="2" type="ORF">QQF64_019954</name>
</gene>
<accession>A0ABR3LH49</accession>
<evidence type="ECO:0000256" key="1">
    <source>
        <dbReference type="SAM" id="MobiDB-lite"/>
    </source>
</evidence>
<sequence length="68" mass="7847">MEKTTEWIDSMEIPQQQSESVDDCSDHQYPPNDDGIERMILTFTGVVEGISTCYKVCSNCSMMYRLMQ</sequence>
<feature type="region of interest" description="Disordered" evidence="1">
    <location>
        <begin position="1"/>
        <end position="29"/>
    </location>
</feature>
<dbReference type="Proteomes" id="UP001558613">
    <property type="component" value="Unassembled WGS sequence"/>
</dbReference>
<comment type="caution">
    <text evidence="2">The sequence shown here is derived from an EMBL/GenBank/DDBJ whole genome shotgun (WGS) entry which is preliminary data.</text>
</comment>
<protein>
    <submittedName>
        <fullName evidence="2">Uncharacterized protein</fullName>
    </submittedName>
</protein>